<protein>
    <submittedName>
        <fullName evidence="2">Uncharacterized protein</fullName>
    </submittedName>
</protein>
<feature type="compositionally biased region" description="Basic and acidic residues" evidence="1">
    <location>
        <begin position="212"/>
        <end position="229"/>
    </location>
</feature>
<evidence type="ECO:0000313" key="2">
    <source>
        <dbReference type="EMBL" id="GFG37004.1"/>
    </source>
</evidence>
<name>A0A6L2PXQ7_COPFO</name>
<evidence type="ECO:0000256" key="1">
    <source>
        <dbReference type="SAM" id="MobiDB-lite"/>
    </source>
</evidence>
<sequence>MELGSHPSYESKHTHMSDTTAKVTDILSDRLGVLTTVISKERILFDIDELYLAGDKCDPSHPLSSYVIAGKTELQCDASFLPGNNKWNIQYTATCVWKHRKPPFIKIFGHHISDCSAAGSLIPGRVYEGHIVQVSPPHAALAMLTVHSVSFPVLIFLNRLFKDSSLKKLHNYEWIQDQLNTGDKVEFKFEKIERKSVHRKFHVAAFAWKSESEGQREHANEQKSRHDSGVNEMTWQGCDNQGSSTVSNVVSLEVANSKVTCVGTSDVGPCTQISGSTYLTEPSDKRNVEKTKSVSTVEAAEAASNMYGETQLTECGIYTAGETGCTNLSLLKSQESDTKAAAEHGICGLGAMSQQDKTHGVHGISEEYGAVSLYRILQSVQSRGEESLHFSGTGIVRNDCKVQTLLPQFSYELLKPPDERELQFRATLIGFVIFSFSGLPKCKNSQLPADDVLSNAGIRILPESSHKQCRTSKSSAALAIELEIPLDPLKANHIAVPRTPSSSDSGTTAYVTGISLPEHVSCVLTSSADNCLQIPVCLDKLHLPYKAVTLQGKFCMDSSTVALDSAETVCDRQSHDLDSCIQDALLQEMTNEPSSEIQNKLSVHIEVPMQSELRSSKSVWDTPVISVPVFVPLSLSSLSEHMSVLPSTRWTLISGAVANEKHCLMYIPSSALSCSAVSDKQYTQSPDQPFQHNFMSPEELSASKSYSSHFAKYSGNIYSLGYDHGTVVFTVDGKMEKASFYWKKVYVNGSRIQSQSNLHDVVSLQMPVMLDVKQYEGDTFTYKATAVYIELNDEKQLEVCEAASKQKSASDVVSVNSDSTRVSHKSLQNNATVSVDQTATNIETYIAVNCWDNFCAENFGVRKPMKDSVSRTCAYESNLTDTESCEDSTAGMITSPVKDTDITESISTARQETPVNAETSNDASIGVFQSEEKTAIHKDSQEKVTVSKFEPEFKPSGIVNPAQFIDKITESDYDTGELYMLKNTSAVASSVDSLPQSATQITDVVTVSDNDPGELFTCKTNTSDIASCVDFLPQSATQITDEVTVSDNDPEELFTCKTDALDIASCVDFLPQSATQITDEVTVSDNDSGELFTCKTDALDIASSLDFLPQSATQITDEVTVSDNDPGELFTCKTDALDIASSADSLPQSATQITDVVTVSDNDPGELFTCKTNTSDIASSVDFLPQSATQITDEVTVSDNDPGELFTCKIDALDAASSEDFLPQSATNVAGVIDDMWLSSAVLMTAAIKGVKMRVLIYGRNLYIKRQQCTLTSTHWQHHVQGMQVFADVSKLRDHPSGAVYLATCAWKGKKPGSGNTCNIRPCGTETCVYCLQKTFSSDVDPSASGSKVKIDAGMQKSKHCKTDGIKCPTENTGTCREKPVLKDKSYSIQRKVDAVVEEKKQKHHKALESPESLVGKTFVGTVERFSMDDGLGLVSFHLQNEKTNALFFREHIFAKGISVKDSYVKEKITPGRLVIVSAVMPYYREDAPYAVNIDTDLQDKKADPATWSYSVTATCRNEQEVTPTVQDLEFQSCKLRVKERDMFYENGLCYDWDKGSVTDSGKCKDTEVTDHPEEVKVEEQLCVAKTVGDANVTASSNNKVEVRDHNGEEKGEKPLCLDETGGDANVTASLDDKDTEVTDHSDEAKADKDKPLCQEEIVGNESVTASIGKKDVKVTDISDEVKTDKPLCQEETVGDRIVTPSLGNERLMHLPVTSTQHTGLAKLLKEKLARVKRYESSNRGILEYSISGAVLEVVFDRSIVKFCGKSEITDMREHLPVNSKVYFDGEVVGEDLLLGCSDIIVTSVREFKTHKKPAKSKLTRPLTLELTFPLHEGLVAGRIYEGIITKICPPYAFVATVTEAGKTYEVFVFSTYFSPAEYGTKLPEKLSLEPYVAEGYKVYLVVQRRQEVNSKYTYEWFAVDAWTEEGDNAFTGSTPKTWFTSKELDDHQEGAKDADHHDHWQGVMDADHHYHQKGAMDTDHHDHQKGVIMTLYPEWGVLHVDRLKDEVTFFAQDAFLFGVQLTNVDLRKVFRPGDTLCFRMSEEPALKKACRVWLGSYDMHDIAFRSMEVVRYCTSQKIEKSVLITLGSIELVSGEYWCLASHPRRLITSGPIYISDEEEESHEVSCKESCVDQLHSSETGMPCSSSIVATAEVTSVRNTADVMSSISNSERAEDSSQNESLKEGTASQESGHDTLPTVIETTEKNRHIAPVTRTSLHRSLEESRTHTDEATSLYTDQCKRNAAHCPTHCHLSVLHPEMHEALRLLLCKAFKKYNVEWDVSQLIASEAVAAVEEELKVVLTGNLLDKVFNRVTQCVFDSGTDEATSQMFQTLTDISKEWKQKLSEFLSVGSVVTEWSREQEDVEDRSQLCSGHRLAGEGQVGGLVDKAVQTVSTGSVLFLKLLPNS</sequence>
<dbReference type="EMBL" id="BLKM01000665">
    <property type="protein sequence ID" value="GFG37004.1"/>
    <property type="molecule type" value="Genomic_DNA"/>
</dbReference>
<comment type="caution">
    <text evidence="2">The sequence shown here is derived from an EMBL/GenBank/DDBJ whole genome shotgun (WGS) entry which is preliminary data.</text>
</comment>
<dbReference type="Proteomes" id="UP000502823">
    <property type="component" value="Unassembled WGS sequence"/>
</dbReference>
<accession>A0A6L2PXQ7</accession>
<feature type="region of interest" description="Disordered" evidence="1">
    <location>
        <begin position="2165"/>
        <end position="2203"/>
    </location>
</feature>
<reference evidence="3" key="1">
    <citation type="submission" date="2020-01" db="EMBL/GenBank/DDBJ databases">
        <title>Draft genome sequence of the Termite Coptotermes fromosanus.</title>
        <authorList>
            <person name="Itakura S."/>
            <person name="Yosikawa Y."/>
            <person name="Umezawa K."/>
        </authorList>
    </citation>
    <scope>NUCLEOTIDE SEQUENCE [LARGE SCALE GENOMIC DNA]</scope>
</reference>
<organism evidence="2 3">
    <name type="scientific">Coptotermes formosanus</name>
    <name type="common">Formosan subterranean termite</name>
    <dbReference type="NCBI Taxonomy" id="36987"/>
    <lineage>
        <taxon>Eukaryota</taxon>
        <taxon>Metazoa</taxon>
        <taxon>Ecdysozoa</taxon>
        <taxon>Arthropoda</taxon>
        <taxon>Hexapoda</taxon>
        <taxon>Insecta</taxon>
        <taxon>Pterygota</taxon>
        <taxon>Neoptera</taxon>
        <taxon>Polyneoptera</taxon>
        <taxon>Dictyoptera</taxon>
        <taxon>Blattodea</taxon>
        <taxon>Blattoidea</taxon>
        <taxon>Termitoidae</taxon>
        <taxon>Rhinotermitidae</taxon>
        <taxon>Coptotermes</taxon>
    </lineage>
</organism>
<feature type="compositionally biased region" description="Basic and acidic residues" evidence="1">
    <location>
        <begin position="1605"/>
        <end position="1617"/>
    </location>
</feature>
<keyword evidence="3" id="KW-1185">Reference proteome</keyword>
<proteinExistence type="predicted"/>
<feature type="region of interest" description="Disordered" evidence="1">
    <location>
        <begin position="212"/>
        <end position="234"/>
    </location>
</feature>
<dbReference type="InParanoid" id="A0A6L2PXQ7"/>
<evidence type="ECO:0000313" key="3">
    <source>
        <dbReference type="Proteomes" id="UP000502823"/>
    </source>
</evidence>
<dbReference type="OrthoDB" id="8196781at2759"/>
<feature type="compositionally biased region" description="Basic and acidic residues" evidence="1">
    <location>
        <begin position="1631"/>
        <end position="1649"/>
    </location>
</feature>
<gene>
    <name evidence="2" type="ORF">Cfor_07077</name>
</gene>
<feature type="region of interest" description="Disordered" evidence="1">
    <location>
        <begin position="1605"/>
        <end position="1649"/>
    </location>
</feature>
<feature type="compositionally biased region" description="Polar residues" evidence="1">
    <location>
        <begin position="2165"/>
        <end position="2190"/>
    </location>
</feature>